<dbReference type="RefSeq" id="WP_127123993.1">
    <property type="nucleotide sequence ID" value="NZ_BHXQ01000007.1"/>
</dbReference>
<organism evidence="1 2">
    <name type="scientific">Chryseotalea sanaruensis</name>
    <dbReference type="NCBI Taxonomy" id="2482724"/>
    <lineage>
        <taxon>Bacteria</taxon>
        <taxon>Pseudomonadati</taxon>
        <taxon>Bacteroidota</taxon>
        <taxon>Cytophagia</taxon>
        <taxon>Cytophagales</taxon>
        <taxon>Chryseotaleaceae</taxon>
        <taxon>Chryseotalea</taxon>
    </lineage>
</organism>
<dbReference type="EMBL" id="BHXQ01000007">
    <property type="protein sequence ID" value="GCC53345.1"/>
    <property type="molecule type" value="Genomic_DNA"/>
</dbReference>
<dbReference type="AlphaFoldDB" id="A0A401UEK4"/>
<reference evidence="1 2" key="1">
    <citation type="submission" date="2018-11" db="EMBL/GenBank/DDBJ databases">
        <title>Chryseotalea sanarue gen. nov., sp., nov., a member of the family Cytophagaceae, isolated from a brackish lake in Hamamatsu Japan.</title>
        <authorList>
            <person name="Maejima Y."/>
            <person name="Iino T."/>
            <person name="Muraguchi Y."/>
            <person name="Fukuda K."/>
            <person name="Ohkuma M."/>
            <person name="Moriuchi R."/>
            <person name="Dohra H."/>
            <person name="Kimbara K."/>
            <person name="Shintani M."/>
        </authorList>
    </citation>
    <scope>NUCLEOTIDE SEQUENCE [LARGE SCALE GENOMIC DNA]</scope>
    <source>
        <strain evidence="1 2">Ys</strain>
    </source>
</reference>
<evidence type="ECO:0000313" key="1">
    <source>
        <dbReference type="EMBL" id="GCC53345.1"/>
    </source>
</evidence>
<name>A0A401UEK4_9BACT</name>
<dbReference type="OrthoDB" id="1467713at2"/>
<protein>
    <submittedName>
        <fullName evidence="1">Uncharacterized protein</fullName>
    </submittedName>
</protein>
<proteinExistence type="predicted"/>
<evidence type="ECO:0000313" key="2">
    <source>
        <dbReference type="Proteomes" id="UP000288227"/>
    </source>
</evidence>
<gene>
    <name evidence="1" type="ORF">SanaruYs_35880</name>
</gene>
<keyword evidence="2" id="KW-1185">Reference proteome</keyword>
<accession>A0A401UEK4</accession>
<sequence length="79" mass="9385">MRVLKEIPTPHYKITLYAWNNRYIIKLEQGLLEQTFKVNEFDVTSEADIEKMIDETFLKEAMERFNSMSRSLGEALNRV</sequence>
<dbReference type="Proteomes" id="UP000288227">
    <property type="component" value="Unassembled WGS sequence"/>
</dbReference>
<comment type="caution">
    <text evidence="1">The sequence shown here is derived from an EMBL/GenBank/DDBJ whole genome shotgun (WGS) entry which is preliminary data.</text>
</comment>